<comment type="caution">
    <text evidence="1">The sequence shown here is derived from an EMBL/GenBank/DDBJ whole genome shotgun (WGS) entry which is preliminary data.</text>
</comment>
<evidence type="ECO:0000313" key="1">
    <source>
        <dbReference type="EMBL" id="MBB5084093.1"/>
    </source>
</evidence>
<accession>A0A7W8AG16</accession>
<name>A0A7W8AG16_9ACTN</name>
<organism evidence="1 2">
    <name type="scientific">Nonomuraea endophytica</name>
    <dbReference type="NCBI Taxonomy" id="714136"/>
    <lineage>
        <taxon>Bacteria</taxon>
        <taxon>Bacillati</taxon>
        <taxon>Actinomycetota</taxon>
        <taxon>Actinomycetes</taxon>
        <taxon>Streptosporangiales</taxon>
        <taxon>Streptosporangiaceae</taxon>
        <taxon>Nonomuraea</taxon>
    </lineage>
</organism>
<protein>
    <recommendedName>
        <fullName evidence="3">Glutathionylspermidine synthase pre-ATP-grasp-like domain-containing protein</fullName>
    </recommendedName>
</protein>
<dbReference type="Proteomes" id="UP000568380">
    <property type="component" value="Unassembled WGS sequence"/>
</dbReference>
<dbReference type="SUPFAM" id="SSF56059">
    <property type="entry name" value="Glutathione synthetase ATP-binding domain-like"/>
    <property type="match status" value="1"/>
</dbReference>
<sequence length="447" mass="49229">MTERYLAEVAEGNRALLEAKDAAPFGPAFLAAHGGDLTLPRPLFVDAEPTRALAADLHALYELVFQLPARLFDGDFDAYLKELGLEPAKHAVLRRYRATPLLYGRADVYHDGDSYKALEFNVGSSLGGIDRSAVEAGLMRVPAFRDFAERHGLSYVNAAARLAEEWRKAAAPITGGADPVVAFLECDGGLEVYLPMVESLREAMAGQGIEMLLGEVGQVTERDGRLWLRGRRIDVVLRYYTENEIVSGEAPMAAVERIERLHEEGRVVLWATLDSALYHSKGCLAMLSDERWREAFTAEEIALVDRVLPLTRTLSTSHSVIEGERVDLVDYCREHRDELILKPRANFSSTGIVVGWESGERDWREALDDGRTTGAIVQRRVRPKPFEVMDPRTNQVSRWVGVLGPFVMPGGRYSGCYARAMPEGASIVRGLGAGPSTGVFLVEGAAL</sequence>
<dbReference type="EMBL" id="JACHIN010000021">
    <property type="protein sequence ID" value="MBB5084093.1"/>
    <property type="molecule type" value="Genomic_DNA"/>
</dbReference>
<dbReference type="RefSeq" id="WP_184973753.1">
    <property type="nucleotide sequence ID" value="NZ_JACHIN010000021.1"/>
</dbReference>
<dbReference type="AlphaFoldDB" id="A0A7W8AG16"/>
<gene>
    <name evidence="1" type="ORF">HNR40_009601</name>
</gene>
<keyword evidence="2" id="KW-1185">Reference proteome</keyword>
<evidence type="ECO:0000313" key="2">
    <source>
        <dbReference type="Proteomes" id="UP000568380"/>
    </source>
</evidence>
<evidence type="ECO:0008006" key="3">
    <source>
        <dbReference type="Google" id="ProtNLM"/>
    </source>
</evidence>
<reference evidence="1 2" key="1">
    <citation type="submission" date="2020-08" db="EMBL/GenBank/DDBJ databases">
        <title>Genomic Encyclopedia of Type Strains, Phase IV (KMG-IV): sequencing the most valuable type-strain genomes for metagenomic binning, comparative biology and taxonomic classification.</title>
        <authorList>
            <person name="Goeker M."/>
        </authorList>
    </citation>
    <scope>NUCLEOTIDE SEQUENCE [LARGE SCALE GENOMIC DNA]</scope>
    <source>
        <strain evidence="1 2">DSM 45385</strain>
    </source>
</reference>
<proteinExistence type="predicted"/>